<dbReference type="PROSITE" id="PS51007">
    <property type="entry name" value="CYTC"/>
    <property type="match status" value="1"/>
</dbReference>
<dbReference type="PANTHER" id="PTHR33546">
    <property type="entry name" value="LARGE, MULTIFUNCTIONAL SECRETED PROTEIN-RELATED"/>
    <property type="match status" value="1"/>
</dbReference>
<evidence type="ECO:0000256" key="4">
    <source>
        <dbReference type="PROSITE-ProRule" id="PRU00433"/>
    </source>
</evidence>
<evidence type="ECO:0000256" key="2">
    <source>
        <dbReference type="ARBA" id="ARBA00022723"/>
    </source>
</evidence>
<feature type="domain" description="Cytochrome c" evidence="5">
    <location>
        <begin position="631"/>
        <end position="728"/>
    </location>
</feature>
<dbReference type="InterPro" id="IPR036909">
    <property type="entry name" value="Cyt_c-like_dom_sf"/>
</dbReference>
<keyword evidence="2 4" id="KW-0479">Metal-binding</keyword>
<dbReference type="RefSeq" id="WP_345102714.1">
    <property type="nucleotide sequence ID" value="NZ_BAABCV010000005.1"/>
</dbReference>
<dbReference type="Pfam" id="PF13646">
    <property type="entry name" value="HEAT_2"/>
    <property type="match status" value="1"/>
</dbReference>
<dbReference type="InterPro" id="IPR055557">
    <property type="entry name" value="DUF7133"/>
</dbReference>
<dbReference type="Pfam" id="PF23500">
    <property type="entry name" value="DUF7133"/>
    <property type="match status" value="1"/>
</dbReference>
<comment type="caution">
    <text evidence="6">The sequence shown here is derived from an EMBL/GenBank/DDBJ whole genome shotgun (WGS) entry which is preliminary data.</text>
</comment>
<dbReference type="InterPro" id="IPR011989">
    <property type="entry name" value="ARM-like"/>
</dbReference>
<keyword evidence="3 4" id="KW-0408">Iron</keyword>
<dbReference type="SUPFAM" id="SSF63829">
    <property type="entry name" value="Calcium-dependent phosphotriesterase"/>
    <property type="match status" value="1"/>
</dbReference>
<dbReference type="Gene3D" id="1.10.760.10">
    <property type="entry name" value="Cytochrome c-like domain"/>
    <property type="match status" value="1"/>
</dbReference>
<evidence type="ECO:0000256" key="1">
    <source>
        <dbReference type="ARBA" id="ARBA00022617"/>
    </source>
</evidence>
<dbReference type="SUPFAM" id="SSF46626">
    <property type="entry name" value="Cytochrome c"/>
    <property type="match status" value="1"/>
</dbReference>
<evidence type="ECO:0000256" key="3">
    <source>
        <dbReference type="ARBA" id="ARBA00023004"/>
    </source>
</evidence>
<gene>
    <name evidence="6" type="ORF">GCM10022392_16040</name>
</gene>
<name>A0ABP7WQ41_9SPHI</name>
<dbReference type="Pfam" id="PF00034">
    <property type="entry name" value="Cytochrom_C"/>
    <property type="match status" value="1"/>
</dbReference>
<dbReference type="Gene3D" id="1.25.10.10">
    <property type="entry name" value="Leucine-rich Repeat Variant"/>
    <property type="match status" value="1"/>
</dbReference>
<evidence type="ECO:0000259" key="5">
    <source>
        <dbReference type="PROSITE" id="PS51007"/>
    </source>
</evidence>
<proteinExistence type="predicted"/>
<accession>A0ABP7WQ41</accession>
<evidence type="ECO:0000313" key="6">
    <source>
        <dbReference type="EMBL" id="GAA4094182.1"/>
    </source>
</evidence>
<dbReference type="Proteomes" id="UP001500841">
    <property type="component" value="Unassembled WGS sequence"/>
</dbReference>
<dbReference type="InterPro" id="IPR016024">
    <property type="entry name" value="ARM-type_fold"/>
</dbReference>
<sequence>MKKYAYITLLLAAVGILYQCTAHKMLATNPPKADINSSPVIPAAESISKMKLEPGMAIKLIASEPLISTPVAITFDRYNRIWAIEMQDYMPDTSGRGENEPLGKVVVLSDKNKDGIMDTRKVVIDSLIMPRAFCLIGNGILVAEPPRLYYYELKNDKIVKRTLVDAKYTDGGNVEHQPNGLYRALDNWIYNANSPKRYRKQGDKWLIQSAHEKGQWGIAQDDQGRMYANDNSTNLQGDYFPPSLGLTNKNQRGLAGFNERTVADNRTFPIRPTPGVNRGYMKGILDDSLRLVNFTAACSPMIYRGGLFGPAYTFNAFVAEPSANLIKRDILNERGNVVKGREAYHGREFLASVDERFRPVGLYDGPDGALYVVDMYRGIIQHKTYLTPYLAGQIAKRNLIKPLSCGRLYKIYPAGRKLVNVTFPDDAVKLVALLGNPNGYVRDKAQQILVDTKPQQALPALREAVKSDNPLLVTHALWTLEGFGELKADEVLALLQSPDWKIRMQALTVSPNIIDQDNYSRFTAVLARMVADNDTTAITAAPYIGFVTGAIQKYDRKAADGLLFSLATKYPKNIYVADAIVSNVQGREEAFQKEMLAAVPDTALTINKRIGRVVAAIEDAKLNSDPALMAKYFPRGVAIFGTVCKTCHGEDGNGVTALAPPLNKSEIVNGDKSLMISILLKGLTGPVKINGHVYKAPEIGGEMPGFADNKDFSDDDLAQVMNFVRRSWQNKGSKINASDVKTLRAKLASREKVFTMEELQTPQKQNPNIRTN</sequence>
<evidence type="ECO:0000313" key="7">
    <source>
        <dbReference type="Proteomes" id="UP001500841"/>
    </source>
</evidence>
<keyword evidence="7" id="KW-1185">Reference proteome</keyword>
<dbReference type="PANTHER" id="PTHR33546:SF1">
    <property type="entry name" value="LARGE, MULTIFUNCTIONAL SECRETED PROTEIN"/>
    <property type="match status" value="1"/>
</dbReference>
<protein>
    <submittedName>
        <fullName evidence="6">Dehydrogenase</fullName>
    </submittedName>
</protein>
<dbReference type="InterPro" id="IPR009056">
    <property type="entry name" value="Cyt_c-like_dom"/>
</dbReference>
<reference evidence="7" key="1">
    <citation type="journal article" date="2019" name="Int. J. Syst. Evol. Microbiol.">
        <title>The Global Catalogue of Microorganisms (GCM) 10K type strain sequencing project: providing services to taxonomists for standard genome sequencing and annotation.</title>
        <authorList>
            <consortium name="The Broad Institute Genomics Platform"/>
            <consortium name="The Broad Institute Genome Sequencing Center for Infectious Disease"/>
            <person name="Wu L."/>
            <person name="Ma J."/>
        </authorList>
    </citation>
    <scope>NUCLEOTIDE SEQUENCE [LARGE SCALE GENOMIC DNA]</scope>
    <source>
        <strain evidence="7">JCM 17085</strain>
    </source>
</reference>
<dbReference type="SUPFAM" id="SSF48371">
    <property type="entry name" value="ARM repeat"/>
    <property type="match status" value="1"/>
</dbReference>
<dbReference type="EMBL" id="BAABCV010000005">
    <property type="protein sequence ID" value="GAA4094182.1"/>
    <property type="molecule type" value="Genomic_DNA"/>
</dbReference>
<keyword evidence="1 4" id="KW-0349">Heme</keyword>
<organism evidence="6 7">
    <name type="scientific">Mucilaginibacter panaciglaebae</name>
    <dbReference type="NCBI Taxonomy" id="502331"/>
    <lineage>
        <taxon>Bacteria</taxon>
        <taxon>Pseudomonadati</taxon>
        <taxon>Bacteroidota</taxon>
        <taxon>Sphingobacteriia</taxon>
        <taxon>Sphingobacteriales</taxon>
        <taxon>Sphingobacteriaceae</taxon>
        <taxon>Mucilaginibacter</taxon>
    </lineage>
</organism>